<proteinExistence type="predicted"/>
<sequence length="453" mass="53581">MNKKKDYKLKTNSFLNFKEHLEDSDFVFLSAPFGLGKTTFIKDFISSEENKSKYNFFHLYPVHYAVNKNEDVFELVKYDLLFELLKQNDITEEIDINYKEATKKIAEKNIKAILLSFVEKIPEIGKALKEIIGAFKIVEKEILELYEQEFNTPELNSFINKIENTKGSIFENDIITTYINNKLVEIKKGDSEKENILILDDLDRIDPEHIFRLLNIFSANFDNSGYSINKFGIDKVIIVADYYNVKSIYHHKYGKGSDFEGYINKFYSNKIYFLTFYDAIKNLFRHDFNLYEYGGFPDLKINLIALLFNNRQLSFRQLRRMSNMDFNRGKNLVEVLEDMMELFNGDYKDLAKAFNGVSTEKDGTIKKTFWGELLKYIIGFYYDNGKEKIEVNEELANNEKRYGFSLWNNKIIDFEVSNEFNVELDVYLNLKSVTKSMIWKEFLEFLNYKYLIN</sequence>
<reference evidence="2 3" key="1">
    <citation type="submission" date="2020-07" db="EMBL/GenBank/DDBJ databases">
        <title>Bacterium isolated from marine sediment.</title>
        <authorList>
            <person name="Shang D."/>
            <person name="Du Z.-J."/>
        </authorList>
    </citation>
    <scope>NUCLEOTIDE SEQUENCE [LARGE SCALE GENOMIC DNA]</scope>
    <source>
        <strain evidence="2 3">S7007</strain>
    </source>
</reference>
<comment type="caution">
    <text evidence="2">The sequence shown here is derived from an EMBL/GenBank/DDBJ whole genome shotgun (WGS) entry which is preliminary data.</text>
</comment>
<feature type="domain" description="KAP NTPase" evidence="1">
    <location>
        <begin position="22"/>
        <end position="272"/>
    </location>
</feature>
<accession>A0A839ANA0</accession>
<dbReference type="EMBL" id="JACGLS010000002">
    <property type="protein sequence ID" value="MBA6155976.1"/>
    <property type="molecule type" value="Genomic_DNA"/>
</dbReference>
<evidence type="ECO:0000313" key="2">
    <source>
        <dbReference type="EMBL" id="MBA6155976.1"/>
    </source>
</evidence>
<evidence type="ECO:0000313" key="3">
    <source>
        <dbReference type="Proteomes" id="UP000563906"/>
    </source>
</evidence>
<name>A0A839ANA0_9FLAO</name>
<dbReference type="AlphaFoldDB" id="A0A839ANA0"/>
<dbReference type="RefSeq" id="WP_182124486.1">
    <property type="nucleotide sequence ID" value="NZ_JACGLS010000002.1"/>
</dbReference>
<evidence type="ECO:0000259" key="1">
    <source>
        <dbReference type="Pfam" id="PF07693"/>
    </source>
</evidence>
<dbReference type="Proteomes" id="UP000563906">
    <property type="component" value="Unassembled WGS sequence"/>
</dbReference>
<protein>
    <recommendedName>
        <fullName evidence="1">KAP NTPase domain-containing protein</fullName>
    </recommendedName>
</protein>
<dbReference type="Pfam" id="PF07693">
    <property type="entry name" value="KAP_NTPase"/>
    <property type="match status" value="1"/>
</dbReference>
<keyword evidence="3" id="KW-1185">Reference proteome</keyword>
<organism evidence="2 3">
    <name type="scientific">Tenacibaculum pelagium</name>
    <dbReference type="NCBI Taxonomy" id="2759527"/>
    <lineage>
        <taxon>Bacteria</taxon>
        <taxon>Pseudomonadati</taxon>
        <taxon>Bacteroidota</taxon>
        <taxon>Flavobacteriia</taxon>
        <taxon>Flavobacteriales</taxon>
        <taxon>Flavobacteriaceae</taxon>
        <taxon>Tenacibaculum</taxon>
    </lineage>
</organism>
<gene>
    <name evidence="2" type="ORF">H3Z83_05515</name>
</gene>
<dbReference type="InterPro" id="IPR011646">
    <property type="entry name" value="KAP_P-loop"/>
</dbReference>